<accession>A0A1D1YEQ0</accession>
<evidence type="ECO:0000256" key="3">
    <source>
        <dbReference type="ARBA" id="ARBA00022729"/>
    </source>
</evidence>
<dbReference type="InterPro" id="IPR037045">
    <property type="entry name" value="S8pro/Inhibitor_I9_sf"/>
</dbReference>
<feature type="domain" description="Peptidase S8/S53" evidence="8">
    <location>
        <begin position="169"/>
        <end position="311"/>
    </location>
</feature>
<keyword evidence="4" id="KW-0378">Hydrolase</keyword>
<proteinExistence type="inferred from homology"/>
<name>A0A1D1YEQ0_9ARAE</name>
<dbReference type="Gene3D" id="3.40.50.200">
    <property type="entry name" value="Peptidase S8/S53 domain"/>
    <property type="match status" value="1"/>
</dbReference>
<evidence type="ECO:0000313" key="10">
    <source>
        <dbReference type="EMBL" id="JAT53097.1"/>
    </source>
</evidence>
<dbReference type="Gene3D" id="3.30.70.80">
    <property type="entry name" value="Peptidase S8 propeptide/proteinase inhibitor I9"/>
    <property type="match status" value="1"/>
</dbReference>
<dbReference type="InterPro" id="IPR036852">
    <property type="entry name" value="Peptidase_S8/S53_dom_sf"/>
</dbReference>
<feature type="non-terminal residue" evidence="10">
    <location>
        <position position="1"/>
    </location>
</feature>
<dbReference type="PANTHER" id="PTHR10795">
    <property type="entry name" value="PROPROTEIN CONVERTASE SUBTILISIN/KEXIN"/>
    <property type="match status" value="1"/>
</dbReference>
<comment type="similarity">
    <text evidence="1 6">Belongs to the peptidase S8 family.</text>
</comment>
<dbReference type="Pfam" id="PF00082">
    <property type="entry name" value="Peptidase_S8"/>
    <property type="match status" value="1"/>
</dbReference>
<evidence type="ECO:0000256" key="5">
    <source>
        <dbReference type="ARBA" id="ARBA00022825"/>
    </source>
</evidence>
<dbReference type="InterPro" id="IPR015500">
    <property type="entry name" value="Peptidase_S8_subtilisin-rel"/>
</dbReference>
<dbReference type="InterPro" id="IPR010259">
    <property type="entry name" value="S8pro/Inhibitor_I9"/>
</dbReference>
<keyword evidence="3 7" id="KW-0732">Signal</keyword>
<evidence type="ECO:0000256" key="1">
    <source>
        <dbReference type="ARBA" id="ARBA00011073"/>
    </source>
</evidence>
<gene>
    <name evidence="10" type="primary">ARA12_25</name>
    <name evidence="10" type="ORF">g.79919</name>
</gene>
<dbReference type="Pfam" id="PF05922">
    <property type="entry name" value="Inhibitor_I9"/>
    <property type="match status" value="1"/>
</dbReference>
<dbReference type="GO" id="GO:0004252">
    <property type="term" value="F:serine-type endopeptidase activity"/>
    <property type="evidence" value="ECO:0007669"/>
    <property type="project" value="InterPro"/>
</dbReference>
<dbReference type="InterPro" id="IPR045051">
    <property type="entry name" value="SBT"/>
</dbReference>
<dbReference type="GO" id="GO:0006508">
    <property type="term" value="P:proteolysis"/>
    <property type="evidence" value="ECO:0007669"/>
    <property type="project" value="UniProtKB-KW"/>
</dbReference>
<evidence type="ECO:0000259" key="8">
    <source>
        <dbReference type="Pfam" id="PF00082"/>
    </source>
</evidence>
<organism evidence="10">
    <name type="scientific">Anthurium amnicola</name>
    <dbReference type="NCBI Taxonomy" id="1678845"/>
    <lineage>
        <taxon>Eukaryota</taxon>
        <taxon>Viridiplantae</taxon>
        <taxon>Streptophyta</taxon>
        <taxon>Embryophyta</taxon>
        <taxon>Tracheophyta</taxon>
        <taxon>Spermatophyta</taxon>
        <taxon>Magnoliopsida</taxon>
        <taxon>Liliopsida</taxon>
        <taxon>Araceae</taxon>
        <taxon>Pothoideae</taxon>
        <taxon>Potheae</taxon>
        <taxon>Anthurium</taxon>
    </lineage>
</organism>
<comment type="caution">
    <text evidence="6">Lacks conserved residue(s) required for the propagation of feature annotation.</text>
</comment>
<evidence type="ECO:0000256" key="2">
    <source>
        <dbReference type="ARBA" id="ARBA00022670"/>
    </source>
</evidence>
<evidence type="ECO:0000256" key="7">
    <source>
        <dbReference type="SAM" id="SignalP"/>
    </source>
</evidence>
<feature type="domain" description="Inhibitor I9" evidence="9">
    <location>
        <begin position="57"/>
        <end position="143"/>
    </location>
</feature>
<keyword evidence="5" id="KW-0720">Serine protease</keyword>
<sequence>LLLLLLLPVPLLPAALSLLSPGQKAMSVSSLPVGRPWLYLCLAACLVGAASCSPPTTYIVQMSESEKPASFARHLDWYASTVQSVAALAAAAAESPEGGGRILYSYDSAFQGFAARLSEEEAGRLEARPGVVAVFPEVVYQLHTTRSPAFLGLQSEAFTGIWADALASHDVVVGVLDTGIWPESPSFSDAGLGPVPARWKGACETGGDFTVKGCNRKVIGARAFYKGYEASTGAIAARERTPRDHDGHGTHTAATVAGSPVPGASLLGYARGTARGMATGARVAVYKVCWPGGCFSSDILAAMDKAVDDGV</sequence>
<dbReference type="FunFam" id="3.30.70.80:FF:000003">
    <property type="entry name" value="Subtilisin-like protease SBT1.9"/>
    <property type="match status" value="1"/>
</dbReference>
<dbReference type="PROSITE" id="PS51892">
    <property type="entry name" value="SUBTILASE"/>
    <property type="match status" value="1"/>
</dbReference>
<evidence type="ECO:0000259" key="9">
    <source>
        <dbReference type="Pfam" id="PF05922"/>
    </source>
</evidence>
<evidence type="ECO:0000256" key="6">
    <source>
        <dbReference type="PROSITE-ProRule" id="PRU01240"/>
    </source>
</evidence>
<dbReference type="SUPFAM" id="SSF52743">
    <property type="entry name" value="Subtilisin-like"/>
    <property type="match status" value="1"/>
</dbReference>
<feature type="signal peptide" evidence="7">
    <location>
        <begin position="1"/>
        <end position="17"/>
    </location>
</feature>
<dbReference type="EMBL" id="GDJX01014839">
    <property type="protein sequence ID" value="JAT53097.1"/>
    <property type="molecule type" value="Transcribed_RNA"/>
</dbReference>
<keyword evidence="2 10" id="KW-0645">Protease</keyword>
<evidence type="ECO:0000256" key="4">
    <source>
        <dbReference type="ARBA" id="ARBA00022801"/>
    </source>
</evidence>
<reference evidence="10" key="1">
    <citation type="submission" date="2015-07" db="EMBL/GenBank/DDBJ databases">
        <title>Transcriptome Assembly of Anthurium amnicola.</title>
        <authorList>
            <person name="Suzuki J."/>
        </authorList>
    </citation>
    <scope>NUCLEOTIDE SEQUENCE</scope>
</reference>
<protein>
    <submittedName>
        <fullName evidence="10">Subtilisin-like protease</fullName>
    </submittedName>
</protein>
<feature type="chain" id="PRO_5008900143" evidence="7">
    <location>
        <begin position="18"/>
        <end position="311"/>
    </location>
</feature>
<feature type="non-terminal residue" evidence="10">
    <location>
        <position position="311"/>
    </location>
</feature>
<dbReference type="PRINTS" id="PR00723">
    <property type="entry name" value="SUBTILISIN"/>
</dbReference>
<dbReference type="AlphaFoldDB" id="A0A1D1YEQ0"/>
<dbReference type="InterPro" id="IPR000209">
    <property type="entry name" value="Peptidase_S8/S53_dom"/>
</dbReference>